<sequence>MRLLILSDLHCDNNHQRLGRSIIPEVAAYIREVAPDHVIVAGDMAGGAKRCIQYIEELEQLSGVRLSYIPGNHSIWTDKLNDSWKEYEQLRNHHSSLIGNPLLLGEKWAVIGDMGWYDYSYREESWTREECVSRKESYWRDSAFAKFGMDDEAVTDRMLESFRTQLAAHRDRNVIFVNHFIPYRDYVPISPHNKVWNMIRPFMGSSRIGDLLDESPHVRHVIFGHVHWRFGSKRRGDQWVHCHPLGYVYEWKTEDLAQEIRDASHVIEIDV</sequence>
<name>A0A316DAK6_9BACL</name>
<dbReference type="Gene3D" id="3.60.21.10">
    <property type="match status" value="1"/>
</dbReference>
<dbReference type="AlphaFoldDB" id="A0A316DAK6"/>
<dbReference type="InterPro" id="IPR004843">
    <property type="entry name" value="Calcineurin-like_PHP"/>
</dbReference>
<accession>A0A316DAK6</accession>
<dbReference type="NCBIfam" id="TIGR03729">
    <property type="entry name" value="acc_ester"/>
    <property type="match status" value="1"/>
</dbReference>
<keyword evidence="3" id="KW-1185">Reference proteome</keyword>
<evidence type="ECO:0000313" key="3">
    <source>
        <dbReference type="Proteomes" id="UP000245634"/>
    </source>
</evidence>
<dbReference type="Pfam" id="PF00149">
    <property type="entry name" value="Metallophos"/>
    <property type="match status" value="1"/>
</dbReference>
<dbReference type="InterPro" id="IPR052963">
    <property type="entry name" value="Pantetheine_PDE"/>
</dbReference>
<proteinExistence type="predicted"/>
<dbReference type="PANTHER" id="PTHR36492:SF2">
    <property type="entry name" value="[ACYL-CARRIER-PROTEIN] PHOSPHODIESTERASE PPTH"/>
    <property type="match status" value="1"/>
</dbReference>
<dbReference type="InterPro" id="IPR022302">
    <property type="entry name" value="Phosphoesterase_putative"/>
</dbReference>
<dbReference type="GO" id="GO:0016787">
    <property type="term" value="F:hydrolase activity"/>
    <property type="evidence" value="ECO:0007669"/>
    <property type="project" value="InterPro"/>
</dbReference>
<dbReference type="Proteomes" id="UP000245634">
    <property type="component" value="Unassembled WGS sequence"/>
</dbReference>
<feature type="domain" description="Calcineurin-like phosphoesterase" evidence="1">
    <location>
        <begin position="1"/>
        <end position="228"/>
    </location>
</feature>
<reference evidence="2 3" key="1">
    <citation type="submission" date="2018-05" db="EMBL/GenBank/DDBJ databases">
        <title>Genomic Encyclopedia of Type Strains, Phase IV (KMG-IV): sequencing the most valuable type-strain genomes for metagenomic binning, comparative biology and taxonomic classification.</title>
        <authorList>
            <person name="Goeker M."/>
        </authorList>
    </citation>
    <scope>NUCLEOTIDE SEQUENCE [LARGE SCALE GENOMIC DNA]</scope>
    <source>
        <strain evidence="2 3">DSM 18773</strain>
    </source>
</reference>
<protein>
    <submittedName>
        <fullName evidence="2">Putative phosphoesterase</fullName>
    </submittedName>
</protein>
<dbReference type="InterPro" id="IPR029052">
    <property type="entry name" value="Metallo-depent_PP-like"/>
</dbReference>
<evidence type="ECO:0000259" key="1">
    <source>
        <dbReference type="Pfam" id="PF00149"/>
    </source>
</evidence>
<dbReference type="PANTHER" id="PTHR36492">
    <property type="match status" value="1"/>
</dbReference>
<dbReference type="EMBL" id="QGGL01000005">
    <property type="protein sequence ID" value="PWK14319.1"/>
    <property type="molecule type" value="Genomic_DNA"/>
</dbReference>
<comment type="caution">
    <text evidence="2">The sequence shown here is derived from an EMBL/GenBank/DDBJ whole genome shotgun (WGS) entry which is preliminary data.</text>
</comment>
<dbReference type="SUPFAM" id="SSF56300">
    <property type="entry name" value="Metallo-dependent phosphatases"/>
    <property type="match status" value="1"/>
</dbReference>
<dbReference type="RefSeq" id="WP_109687719.1">
    <property type="nucleotide sequence ID" value="NZ_QGGL01000005.1"/>
</dbReference>
<dbReference type="OrthoDB" id="113290at2"/>
<gene>
    <name evidence="2" type="ORF">C7459_10573</name>
</gene>
<evidence type="ECO:0000313" key="2">
    <source>
        <dbReference type="EMBL" id="PWK14319.1"/>
    </source>
</evidence>
<organism evidence="2 3">
    <name type="scientific">Tumebacillus permanentifrigoris</name>
    <dbReference type="NCBI Taxonomy" id="378543"/>
    <lineage>
        <taxon>Bacteria</taxon>
        <taxon>Bacillati</taxon>
        <taxon>Bacillota</taxon>
        <taxon>Bacilli</taxon>
        <taxon>Bacillales</taxon>
        <taxon>Alicyclobacillaceae</taxon>
        <taxon>Tumebacillus</taxon>
    </lineage>
</organism>